<dbReference type="Pfam" id="PF00656">
    <property type="entry name" value="Peptidase_C14"/>
    <property type="match status" value="1"/>
</dbReference>
<dbReference type="GO" id="GO:0006508">
    <property type="term" value="P:proteolysis"/>
    <property type="evidence" value="ECO:0007669"/>
    <property type="project" value="InterPro"/>
</dbReference>
<dbReference type="PANTHER" id="PTHR22576">
    <property type="entry name" value="MUCOSA ASSOCIATED LYMPHOID TISSUE LYMPHOMA TRANSLOCATION PROTEIN 1/PARACASPASE"/>
    <property type="match status" value="1"/>
</dbReference>
<dbReference type="InterPro" id="IPR052039">
    <property type="entry name" value="Caspase-related_regulators"/>
</dbReference>
<feature type="domain" description="Peptidase C14 caspase" evidence="1">
    <location>
        <begin position="1"/>
        <end position="193"/>
    </location>
</feature>
<dbReference type="AlphaFoldDB" id="A0A451AH00"/>
<dbReference type="Gene3D" id="3.40.50.1460">
    <property type="match status" value="1"/>
</dbReference>
<evidence type="ECO:0000259" key="1">
    <source>
        <dbReference type="Pfam" id="PF00656"/>
    </source>
</evidence>
<reference evidence="2" key="1">
    <citation type="submission" date="2019-02" db="EMBL/GenBank/DDBJ databases">
        <authorList>
            <person name="Gruber-Vodicka R. H."/>
            <person name="Seah K. B. B."/>
        </authorList>
    </citation>
    <scope>NUCLEOTIDE SEQUENCE</scope>
    <source>
        <strain evidence="2">BECK_BY1</strain>
    </source>
</reference>
<sequence length="225" mass="25528">MSKVLKNKYGFNVTLLLNATRADITNKLSEFRDTLKERDNLLIYYAGHGQLNKDEGEGFWQPVDAIKDNDTNWIPNTYITRKLRALKAKHVLVVSDSCYSGKFVRGVEPLEEVQDKPRDFLKRMAEKKARVVMTSGGLEPVLDDGGQRGLSVFATAFLGALDQQTEKVFGTQTLFTDIQKKVGWNADQIPRYSHLHGTGHDGGDFFFVRTVQQIKMNLLEKEDSR</sequence>
<dbReference type="SUPFAM" id="SSF52129">
    <property type="entry name" value="Caspase-like"/>
    <property type="match status" value="1"/>
</dbReference>
<gene>
    <name evidence="2" type="ORF">BECKTUN1418D_GA0071000_13282</name>
</gene>
<accession>A0A451AH00</accession>
<dbReference type="EMBL" id="CAADFX010000328">
    <property type="protein sequence ID" value="VFK65301.1"/>
    <property type="molecule type" value="Genomic_DNA"/>
</dbReference>
<name>A0A451AH00_9GAMM</name>
<proteinExistence type="predicted"/>
<dbReference type="GO" id="GO:0004197">
    <property type="term" value="F:cysteine-type endopeptidase activity"/>
    <property type="evidence" value="ECO:0007669"/>
    <property type="project" value="InterPro"/>
</dbReference>
<organism evidence="2">
    <name type="scientific">Candidatus Kentrum sp. TUN</name>
    <dbReference type="NCBI Taxonomy" id="2126343"/>
    <lineage>
        <taxon>Bacteria</taxon>
        <taxon>Pseudomonadati</taxon>
        <taxon>Pseudomonadota</taxon>
        <taxon>Gammaproteobacteria</taxon>
        <taxon>Candidatus Kentrum</taxon>
    </lineage>
</organism>
<dbReference type="InterPro" id="IPR029030">
    <property type="entry name" value="Caspase-like_dom_sf"/>
</dbReference>
<dbReference type="PANTHER" id="PTHR22576:SF37">
    <property type="entry name" value="MUCOSA-ASSOCIATED LYMPHOID TISSUE LYMPHOMA TRANSLOCATION PROTEIN 1"/>
    <property type="match status" value="1"/>
</dbReference>
<evidence type="ECO:0000313" key="2">
    <source>
        <dbReference type="EMBL" id="VFK65301.1"/>
    </source>
</evidence>
<dbReference type="InterPro" id="IPR011600">
    <property type="entry name" value="Pept_C14_caspase"/>
</dbReference>
<protein>
    <submittedName>
        <fullName evidence="2">Caspase domain-containing protein</fullName>
    </submittedName>
</protein>